<evidence type="ECO:0000313" key="3">
    <source>
        <dbReference type="Proteomes" id="UP001353858"/>
    </source>
</evidence>
<proteinExistence type="predicted"/>
<dbReference type="Proteomes" id="UP001353858">
    <property type="component" value="Unassembled WGS sequence"/>
</dbReference>
<keyword evidence="1" id="KW-0732">Signal</keyword>
<comment type="caution">
    <text evidence="2">The sequence shown here is derived from an EMBL/GenBank/DDBJ whole genome shotgun (WGS) entry which is preliminary data.</text>
</comment>
<reference evidence="3" key="1">
    <citation type="submission" date="2023-01" db="EMBL/GenBank/DDBJ databases">
        <title>Key to firefly adult light organ development and bioluminescence: homeobox transcription factors regulate luciferase expression and transportation to peroxisome.</title>
        <authorList>
            <person name="Fu X."/>
        </authorList>
    </citation>
    <scope>NUCLEOTIDE SEQUENCE [LARGE SCALE GENOMIC DNA]</scope>
</reference>
<evidence type="ECO:0000256" key="1">
    <source>
        <dbReference type="SAM" id="SignalP"/>
    </source>
</evidence>
<evidence type="ECO:0000313" key="2">
    <source>
        <dbReference type="EMBL" id="KAK4873822.1"/>
    </source>
</evidence>
<dbReference type="AlphaFoldDB" id="A0AAN7NZN0"/>
<accession>A0AAN7NZN0</accession>
<feature type="chain" id="PRO_5042932391" evidence="1">
    <location>
        <begin position="26"/>
        <end position="171"/>
    </location>
</feature>
<protein>
    <submittedName>
        <fullName evidence="2">Uncharacterized protein</fullName>
    </submittedName>
</protein>
<keyword evidence="3" id="KW-1185">Reference proteome</keyword>
<organism evidence="2 3">
    <name type="scientific">Aquatica leii</name>
    <dbReference type="NCBI Taxonomy" id="1421715"/>
    <lineage>
        <taxon>Eukaryota</taxon>
        <taxon>Metazoa</taxon>
        <taxon>Ecdysozoa</taxon>
        <taxon>Arthropoda</taxon>
        <taxon>Hexapoda</taxon>
        <taxon>Insecta</taxon>
        <taxon>Pterygota</taxon>
        <taxon>Neoptera</taxon>
        <taxon>Endopterygota</taxon>
        <taxon>Coleoptera</taxon>
        <taxon>Polyphaga</taxon>
        <taxon>Elateriformia</taxon>
        <taxon>Elateroidea</taxon>
        <taxon>Lampyridae</taxon>
        <taxon>Luciolinae</taxon>
        <taxon>Aquatica</taxon>
    </lineage>
</organism>
<sequence length="171" mass="19069">MESKQVVGWVGVCLLCLLVVNKIDAFEIVRRSTAPERESDDYPDYHMGVRYDEYPMIVPKKRAALLLDRLMVALQKAIEEEEEPSNVLLQGPSRSTFRTDDVRSMDLQRRGHQGGLAGQQKGRMIRSAPMEIVKEFSGVPKQISDTGIQAQKAIGKVAETIGKALKDMIPG</sequence>
<name>A0AAN7NZN0_9COLE</name>
<feature type="signal peptide" evidence="1">
    <location>
        <begin position="1"/>
        <end position="25"/>
    </location>
</feature>
<dbReference type="EMBL" id="JARPUR010000006">
    <property type="protein sequence ID" value="KAK4873822.1"/>
    <property type="molecule type" value="Genomic_DNA"/>
</dbReference>
<gene>
    <name evidence="2" type="ORF">RN001_013182</name>
</gene>